<keyword evidence="1" id="KW-0560">Oxidoreductase</keyword>
<proteinExistence type="predicted"/>
<dbReference type="OMA" id="THIFCIE"/>
<dbReference type="EMBL" id="KD101303">
    <property type="protein sequence ID" value="EMS61066.1"/>
    <property type="molecule type" value="Genomic_DNA"/>
</dbReference>
<dbReference type="PANTHER" id="PTHR10366">
    <property type="entry name" value="NAD DEPENDENT EPIMERASE/DEHYDRATASE"/>
    <property type="match status" value="1"/>
</dbReference>
<reference evidence="3" key="1">
    <citation type="journal article" date="2013" name="Nature">
        <title>Draft genome of the wheat A-genome progenitor Triticum urartu.</title>
        <authorList>
            <person name="Ling H.Q."/>
            <person name="Zhao S."/>
            <person name="Liu D."/>
            <person name="Wang J."/>
            <person name="Sun H."/>
            <person name="Zhang C."/>
            <person name="Fan H."/>
            <person name="Li D."/>
            <person name="Dong L."/>
            <person name="Tao Y."/>
            <person name="Gao C."/>
            <person name="Wu H."/>
            <person name="Li Y."/>
            <person name="Cui Y."/>
            <person name="Guo X."/>
            <person name="Zheng S."/>
            <person name="Wang B."/>
            <person name="Yu K."/>
            <person name="Liang Q."/>
            <person name="Yang W."/>
            <person name="Lou X."/>
            <person name="Chen J."/>
            <person name="Feng M."/>
            <person name="Jian J."/>
            <person name="Zhang X."/>
            <person name="Luo G."/>
            <person name="Jiang Y."/>
            <person name="Liu J."/>
            <person name="Wang Z."/>
            <person name="Sha Y."/>
            <person name="Zhang B."/>
            <person name="Wu H."/>
            <person name="Tang D."/>
            <person name="Shen Q."/>
            <person name="Xue P."/>
            <person name="Zou S."/>
            <person name="Wang X."/>
            <person name="Liu X."/>
            <person name="Wang F."/>
            <person name="Yang Y."/>
            <person name="An X."/>
            <person name="Dong Z."/>
            <person name="Zhang K."/>
            <person name="Zhang X."/>
            <person name="Luo M.C."/>
            <person name="Dvorak J."/>
            <person name="Tong Y."/>
            <person name="Wang J."/>
            <person name="Yang H."/>
            <person name="Li Z."/>
            <person name="Wang D."/>
            <person name="Zhang A."/>
            <person name="Wang J."/>
        </authorList>
    </citation>
    <scope>NUCLEOTIDE SEQUENCE</scope>
</reference>
<dbReference type="GO" id="GO:0016616">
    <property type="term" value="F:oxidoreductase activity, acting on the CH-OH group of donors, NAD or NADP as acceptor"/>
    <property type="evidence" value="ECO:0007669"/>
    <property type="project" value="TreeGrafter"/>
</dbReference>
<dbReference type="SUPFAM" id="SSF51735">
    <property type="entry name" value="NAD(P)-binding Rossmann-fold domains"/>
    <property type="match status" value="1"/>
</dbReference>
<dbReference type="InterPro" id="IPR036291">
    <property type="entry name" value="NAD(P)-bd_dom_sf"/>
</dbReference>
<gene>
    <name evidence="3" type="ORF">TRIUR3_17290</name>
</gene>
<accession>M7ZN52</accession>
<dbReference type="Gene3D" id="3.40.50.720">
    <property type="entry name" value="NAD(P)-binding Rossmann-like Domain"/>
    <property type="match status" value="1"/>
</dbReference>
<dbReference type="eggNOG" id="KOG1502">
    <property type="taxonomic scope" value="Eukaryota"/>
</dbReference>
<protein>
    <submittedName>
        <fullName evidence="3">Anthocyanidin reductase</fullName>
    </submittedName>
</protein>
<evidence type="ECO:0000256" key="1">
    <source>
        <dbReference type="ARBA" id="ARBA00023002"/>
    </source>
</evidence>
<evidence type="ECO:0000259" key="2">
    <source>
        <dbReference type="Pfam" id="PF01370"/>
    </source>
</evidence>
<dbReference type="PANTHER" id="PTHR10366:SF738">
    <property type="entry name" value="NAD-DEPENDENT EPIMERASE_DEHYDRATASE DOMAIN-CONTAINING PROTEIN"/>
    <property type="match status" value="1"/>
</dbReference>
<evidence type="ECO:0000313" key="3">
    <source>
        <dbReference type="EMBL" id="EMS61066.1"/>
    </source>
</evidence>
<feature type="domain" description="NAD-dependent epimerase/dehydratase" evidence="2">
    <location>
        <begin position="15"/>
        <end position="165"/>
    </location>
</feature>
<dbReference type="InterPro" id="IPR001509">
    <property type="entry name" value="Epimerase_deHydtase"/>
</dbReference>
<dbReference type="AlphaFoldDB" id="M7ZN52"/>
<organism evidence="3">
    <name type="scientific">Triticum urartu</name>
    <name type="common">Red wild einkorn</name>
    <name type="synonym">Crithodium urartu</name>
    <dbReference type="NCBI Taxonomy" id="4572"/>
    <lineage>
        <taxon>Eukaryota</taxon>
        <taxon>Viridiplantae</taxon>
        <taxon>Streptophyta</taxon>
        <taxon>Embryophyta</taxon>
        <taxon>Tracheophyta</taxon>
        <taxon>Spermatophyta</taxon>
        <taxon>Magnoliopsida</taxon>
        <taxon>Liliopsida</taxon>
        <taxon>Poales</taxon>
        <taxon>Poaceae</taxon>
        <taxon>BOP clade</taxon>
        <taxon>Pooideae</taxon>
        <taxon>Triticodae</taxon>
        <taxon>Triticeae</taxon>
        <taxon>Triticinae</taxon>
        <taxon>Triticum</taxon>
    </lineage>
</organism>
<dbReference type="Pfam" id="PF01370">
    <property type="entry name" value="Epimerase"/>
    <property type="match status" value="1"/>
</dbReference>
<sequence length="398" mass="42782">MAEEGKSTGGRGVCVCVTGGSGFIGSWLVRKLLQAGYTVHATLRSIGDEGKVGLLRRLVPGGAPAERLVGLLRRPAPGGAPAERLVLFEADLYDADSFAPAIAGCQFVFLVANPSSHEAAASKYKTSAEAAADGVCVILRLCAQSKTVKRVIHTASVTAASPLTKSSSAATAVYSDFISESCWTLLDVDYPLRSVHFDVQNDNLSGNIIIVTVLGAHLQKYIESKVLSEKELLSYNDGESPAFEVVTLSLGLVGGDTVLSHLPETVESMVAPVTKQDPYFMLPRILQRLLGSVPLVHVDDVCAALIFCMEQPSISGRFLCAAAYPTTLDILDHYSSKYPHLELLRETDEVARVHPERSKLGELGFRYKYGVEEILDESIDCAVRLGSLDASKLIVQQE</sequence>
<dbReference type="InterPro" id="IPR050425">
    <property type="entry name" value="NAD(P)_dehydrat-like"/>
</dbReference>
<dbReference type="STRING" id="4572.M7ZN52"/>
<name>M7ZN52_TRIUA</name>